<feature type="region of interest" description="Disordered" evidence="2">
    <location>
        <begin position="571"/>
        <end position="612"/>
    </location>
</feature>
<feature type="region of interest" description="Disordered" evidence="2">
    <location>
        <begin position="1129"/>
        <end position="1150"/>
    </location>
</feature>
<reference evidence="3 4" key="1">
    <citation type="journal article" date="2021" name="Nat. Plants">
        <title>The Taxus genome provides insights into paclitaxel biosynthesis.</title>
        <authorList>
            <person name="Xiong X."/>
            <person name="Gou J."/>
            <person name="Liao Q."/>
            <person name="Li Y."/>
            <person name="Zhou Q."/>
            <person name="Bi G."/>
            <person name="Li C."/>
            <person name="Du R."/>
            <person name="Wang X."/>
            <person name="Sun T."/>
            <person name="Guo L."/>
            <person name="Liang H."/>
            <person name="Lu P."/>
            <person name="Wu Y."/>
            <person name="Zhang Z."/>
            <person name="Ro D.K."/>
            <person name="Shang Y."/>
            <person name="Huang S."/>
            <person name="Yan J."/>
        </authorList>
    </citation>
    <scope>NUCLEOTIDE SEQUENCE [LARGE SCALE GENOMIC DNA]</scope>
    <source>
        <strain evidence="3">Ta-2019</strain>
    </source>
</reference>
<keyword evidence="4" id="KW-1185">Reference proteome</keyword>
<protein>
    <submittedName>
        <fullName evidence="3">Uncharacterized protein</fullName>
    </submittedName>
</protein>
<evidence type="ECO:0000313" key="3">
    <source>
        <dbReference type="EMBL" id="KAH9313390.1"/>
    </source>
</evidence>
<feature type="region of interest" description="Disordered" evidence="2">
    <location>
        <begin position="642"/>
        <end position="662"/>
    </location>
</feature>
<dbReference type="EMBL" id="JAHRHJ020000006">
    <property type="protein sequence ID" value="KAH9313390.1"/>
    <property type="molecule type" value="Genomic_DNA"/>
</dbReference>
<feature type="compositionally biased region" description="Polar residues" evidence="2">
    <location>
        <begin position="1129"/>
        <end position="1139"/>
    </location>
</feature>
<proteinExistence type="predicted"/>
<dbReference type="Proteomes" id="UP000824469">
    <property type="component" value="Unassembled WGS sequence"/>
</dbReference>
<dbReference type="AlphaFoldDB" id="A0AA38G0E2"/>
<evidence type="ECO:0000313" key="4">
    <source>
        <dbReference type="Proteomes" id="UP000824469"/>
    </source>
</evidence>
<gene>
    <name evidence="3" type="ORF">KI387_044024</name>
</gene>
<evidence type="ECO:0000256" key="2">
    <source>
        <dbReference type="SAM" id="MobiDB-lite"/>
    </source>
</evidence>
<sequence>MKDQMANSTFLDWVSLLLHADQQLSSKEHMSTSSKRSTKSKGKAKLTEEEMKYKYQRVRMPESQAECSMDVRDSELGHVDMEEFWVRTQKVTRSPWMDKLIGSALHFAGGIPVSAVNNEFMMVIAQSYNKDTRCVENSKGEVVINLTARHFEMILGIPHHRHFVAVSQEECIKAWEDNEDQCMQLMNEVYLKNKKVVTRWPQIIHRSDFSEELSDTITFLSRVFGLSDAHYFHKWMLRYLETMNKNVPEQRFCWGEIISSTISEQLQQFATTGVFHMNSYVVYAAASERDYPGLNRSGIWPQVKIYEYYPELRLENSIPQFAKINDAFFYHIICMLRPNLTHGRTTKNIVSTVEKWGALFTQFPTFTYLRAVNFLGEPTRLPRYAGPKLILLELSRQLVTYHEKCLKRKKGGTPFPLTVGRYTCSSHHKAKEMFAELELLNLKHDFPARPTFDPRSCLPRAKLDPIHVPQIEDIYIDVIHEVELRRKDHSRLALEEIIQYGVAIVPKGFQTTEDEVDKVYNDTEGDDWPFPAIDRSKAPQTIEERVKETMRRTEHWCRMNGLIYLGVDFTTSPLGNAPPRSKKQLKGKGVEGEPSTIQEEAPGSPPSTAPEQVITLDSPEKEAAEDSPIRPSTQDVGIATTTEVPSVPSSSLPSPPRVTQTTTPLVVSSAPSSTLSPASLSIFSSLADLSSSISSLIFGLPSLPLSSTAAVSLPLVGTSLAILSMPPPRVSTFFPSSTTAVPSSVSGPSSIGPAWISQQLSQQKRKVPIAPMDFSVIPAKGAKKLKPVARFSKSAAGERIMEIAYPDPLKEKKDLSPADFTVTQVTMGTSSESLQGEALSAVDALCQKLQETKEEKRLLKEQNKYLLQALQKMGSAPPTTATETSELLSQEKINEYSKIGEQGMAVSTWRSQILKDSERVIAEYINSYLNIKKANKELQVLAGPISEELDHARLQHETFQQMFDCSVEDLVKFGVFGHPRALNKTMSTLDYRIDQLEFVLEKIDKVKEEALDAMHQMERIVLNMSPGLLTPSFTMRSADETIQIFKEITSQGTGPEVTFDTESINNLLACRDFIGFLIEAEKDYSKLPEKLISERETCEAISERHKDPSQDQFGPMINKFLEYRAQFHISSPEQHQKQATPFRPQDDDDE</sequence>
<accession>A0AA38G0E2</accession>
<name>A0AA38G0E2_TAXCH</name>
<comment type="caution">
    <text evidence="3">The sequence shown here is derived from an EMBL/GenBank/DDBJ whole genome shotgun (WGS) entry which is preliminary data.</text>
</comment>
<feature type="region of interest" description="Disordered" evidence="2">
    <location>
        <begin position="25"/>
        <end position="46"/>
    </location>
</feature>
<evidence type="ECO:0000256" key="1">
    <source>
        <dbReference type="SAM" id="Coils"/>
    </source>
</evidence>
<feature type="coiled-coil region" evidence="1">
    <location>
        <begin position="842"/>
        <end position="869"/>
    </location>
</feature>
<organism evidence="3 4">
    <name type="scientific">Taxus chinensis</name>
    <name type="common">Chinese yew</name>
    <name type="synonym">Taxus wallichiana var. chinensis</name>
    <dbReference type="NCBI Taxonomy" id="29808"/>
    <lineage>
        <taxon>Eukaryota</taxon>
        <taxon>Viridiplantae</taxon>
        <taxon>Streptophyta</taxon>
        <taxon>Embryophyta</taxon>
        <taxon>Tracheophyta</taxon>
        <taxon>Spermatophyta</taxon>
        <taxon>Pinopsida</taxon>
        <taxon>Pinidae</taxon>
        <taxon>Conifers II</taxon>
        <taxon>Cupressales</taxon>
        <taxon>Taxaceae</taxon>
        <taxon>Taxus</taxon>
    </lineage>
</organism>
<keyword evidence="1" id="KW-0175">Coiled coil</keyword>